<accession>A0A3D8Q7S8</accession>
<feature type="transmembrane region" description="Helical" evidence="6">
    <location>
        <begin position="452"/>
        <end position="473"/>
    </location>
</feature>
<dbReference type="Pfam" id="PF07690">
    <property type="entry name" value="MFS_1"/>
    <property type="match status" value="1"/>
</dbReference>
<dbReference type="PROSITE" id="PS50850">
    <property type="entry name" value="MFS"/>
    <property type="match status" value="1"/>
</dbReference>
<sequence>MAKKHVTVEHLEYGRQDLDVEDKETLRTMSNEIPADQLAAKFEQAEARRIVRKVDLRLVPLLAFLFLIVQIDRTNIGNANIAGMPQDLHLTGPQFNLAVSIFFVPYALLEVPSNIVLKMLRPSIWISILCFSWGTVMTLMGIVSNRQGLYICRVFLGVFESGFFPAAMYLLTIWYQRYEVQRRMSVVFSSAALAGAFSGLLAYGIEHMEGIAGFGGWRWIFILEGLFPVAFSFFLYFILPDSPQTASFLTKPEREFLVNRVALQNSGYHNTYVTNTDKIQWRYIKAAFLEWKTWASIIPDLASTTGVYGFTATVPTVIQQLGYTSTNAQLMTIPIYLVATIATLLVGWLSDRLKQRTPFIMGCLSIAVIGFVAELAIPHPKFPGVTYFFLFFIAVGLFSPVTSIITLTANNVAPSSKRAVGMAIMLSLGNLGGVCGGNIYLAHQKPKYQTGFAVSLGFCVAGIIMAAVLRVAYRRENEKRDELLAREGEERVRAWYTDQELLEMGDRSPFFRYTL</sequence>
<name>A0A3D8Q7S8_9HELO</name>
<feature type="transmembrane region" description="Helical" evidence="6">
    <location>
        <begin position="328"/>
        <end position="347"/>
    </location>
</feature>
<evidence type="ECO:0000256" key="1">
    <source>
        <dbReference type="ARBA" id="ARBA00004141"/>
    </source>
</evidence>
<keyword evidence="3 6" id="KW-0812">Transmembrane</keyword>
<dbReference type="OrthoDB" id="2962993at2759"/>
<dbReference type="PANTHER" id="PTHR43791:SF18">
    <property type="entry name" value="NICOTINIC ACID TRANSPORTER TNA1, PUTATIVE (AFU_ORTHOLOGUE AFUA_3G03820)-RELATED"/>
    <property type="match status" value="1"/>
</dbReference>
<feature type="transmembrane region" description="Helical" evidence="6">
    <location>
        <begin position="301"/>
        <end position="322"/>
    </location>
</feature>
<dbReference type="SUPFAM" id="SSF103473">
    <property type="entry name" value="MFS general substrate transporter"/>
    <property type="match status" value="1"/>
</dbReference>
<dbReference type="InterPro" id="IPR011701">
    <property type="entry name" value="MFS"/>
</dbReference>
<dbReference type="GO" id="GO:0016020">
    <property type="term" value="C:membrane"/>
    <property type="evidence" value="ECO:0007669"/>
    <property type="project" value="UniProtKB-SubCell"/>
</dbReference>
<feature type="domain" description="Major facilitator superfamily (MFS) profile" evidence="7">
    <location>
        <begin position="58"/>
        <end position="474"/>
    </location>
</feature>
<feature type="transmembrane region" description="Helical" evidence="6">
    <location>
        <begin position="186"/>
        <end position="205"/>
    </location>
</feature>
<keyword evidence="9" id="KW-1185">Reference proteome</keyword>
<dbReference type="AlphaFoldDB" id="A0A3D8Q7S8"/>
<dbReference type="FunFam" id="1.20.1250.20:FF:000034">
    <property type="entry name" value="MFS general substrate transporter"/>
    <property type="match status" value="1"/>
</dbReference>
<keyword evidence="5 6" id="KW-0472">Membrane</keyword>
<evidence type="ECO:0000256" key="3">
    <source>
        <dbReference type="ARBA" id="ARBA00022692"/>
    </source>
</evidence>
<feature type="transmembrane region" description="Helical" evidence="6">
    <location>
        <begin position="359"/>
        <end position="379"/>
    </location>
</feature>
<protein>
    <recommendedName>
        <fullName evidence="7">Major facilitator superfamily (MFS) profile domain-containing protein</fullName>
    </recommendedName>
</protein>
<keyword evidence="4 6" id="KW-1133">Transmembrane helix</keyword>
<dbReference type="GO" id="GO:0022857">
    <property type="term" value="F:transmembrane transporter activity"/>
    <property type="evidence" value="ECO:0007669"/>
    <property type="project" value="InterPro"/>
</dbReference>
<dbReference type="PANTHER" id="PTHR43791">
    <property type="entry name" value="PERMEASE-RELATED"/>
    <property type="match status" value="1"/>
</dbReference>
<feature type="transmembrane region" description="Helical" evidence="6">
    <location>
        <begin position="91"/>
        <end position="111"/>
    </location>
</feature>
<evidence type="ECO:0000256" key="2">
    <source>
        <dbReference type="ARBA" id="ARBA00022448"/>
    </source>
</evidence>
<keyword evidence="2" id="KW-0813">Transport</keyword>
<dbReference type="EMBL" id="PDLM01000020">
    <property type="protein sequence ID" value="RDW57484.1"/>
    <property type="molecule type" value="Genomic_DNA"/>
</dbReference>
<evidence type="ECO:0000313" key="9">
    <source>
        <dbReference type="Proteomes" id="UP000256645"/>
    </source>
</evidence>
<feature type="transmembrane region" description="Helical" evidence="6">
    <location>
        <begin position="385"/>
        <end position="407"/>
    </location>
</feature>
<comment type="subcellular location">
    <subcellularLocation>
        <location evidence="1">Membrane</location>
        <topology evidence="1">Multi-pass membrane protein</topology>
    </subcellularLocation>
</comment>
<dbReference type="InterPro" id="IPR036259">
    <property type="entry name" value="MFS_trans_sf"/>
</dbReference>
<dbReference type="InterPro" id="IPR020846">
    <property type="entry name" value="MFS_dom"/>
</dbReference>
<reference evidence="8 9" key="1">
    <citation type="journal article" date="2018" name="IMA Fungus">
        <title>IMA Genome-F 9: Draft genome sequence of Annulohypoxylon stygium, Aspergillus mulundensis, Berkeleyomyces basicola (syn. Thielaviopsis basicola), Ceratocystis smalleyi, two Cercospora beticola strains, Coleophoma cylindrospora, Fusarium fracticaudum, Phialophora cf. hyalina, and Morchella septimelata.</title>
        <authorList>
            <person name="Wingfield B.D."/>
            <person name="Bills G.F."/>
            <person name="Dong Y."/>
            <person name="Huang W."/>
            <person name="Nel W.J."/>
            <person name="Swalarsk-Parry B.S."/>
            <person name="Vaghefi N."/>
            <person name="Wilken P.M."/>
            <person name="An Z."/>
            <person name="de Beer Z.W."/>
            <person name="De Vos L."/>
            <person name="Chen L."/>
            <person name="Duong T.A."/>
            <person name="Gao Y."/>
            <person name="Hammerbacher A."/>
            <person name="Kikkert J.R."/>
            <person name="Li Y."/>
            <person name="Li H."/>
            <person name="Li K."/>
            <person name="Li Q."/>
            <person name="Liu X."/>
            <person name="Ma X."/>
            <person name="Naidoo K."/>
            <person name="Pethybridge S.J."/>
            <person name="Sun J."/>
            <person name="Steenkamp E.T."/>
            <person name="van der Nest M.A."/>
            <person name="van Wyk S."/>
            <person name="Wingfield M.J."/>
            <person name="Xiong C."/>
            <person name="Yue Q."/>
            <person name="Zhang X."/>
        </authorList>
    </citation>
    <scope>NUCLEOTIDE SEQUENCE [LARGE SCALE GENOMIC DNA]</scope>
    <source>
        <strain evidence="8 9">BP6252</strain>
    </source>
</reference>
<gene>
    <name evidence="8" type="ORF">BP6252_13744</name>
</gene>
<dbReference type="Gene3D" id="1.20.1250.20">
    <property type="entry name" value="MFS general substrate transporter like domains"/>
    <property type="match status" value="2"/>
</dbReference>
<evidence type="ECO:0000256" key="6">
    <source>
        <dbReference type="SAM" id="Phobius"/>
    </source>
</evidence>
<dbReference type="Proteomes" id="UP000256645">
    <property type="component" value="Unassembled WGS sequence"/>
</dbReference>
<proteinExistence type="predicted"/>
<feature type="transmembrane region" description="Helical" evidence="6">
    <location>
        <begin position="123"/>
        <end position="142"/>
    </location>
</feature>
<feature type="transmembrane region" description="Helical" evidence="6">
    <location>
        <begin position="217"/>
        <end position="239"/>
    </location>
</feature>
<comment type="caution">
    <text evidence="8">The sequence shown here is derived from an EMBL/GenBank/DDBJ whole genome shotgun (WGS) entry which is preliminary data.</text>
</comment>
<evidence type="ECO:0000259" key="7">
    <source>
        <dbReference type="PROSITE" id="PS50850"/>
    </source>
</evidence>
<feature type="transmembrane region" description="Helical" evidence="6">
    <location>
        <begin position="419"/>
        <end position="440"/>
    </location>
</feature>
<feature type="transmembrane region" description="Helical" evidence="6">
    <location>
        <begin position="54"/>
        <end position="71"/>
    </location>
</feature>
<dbReference type="FunFam" id="1.20.1250.20:FF:000013">
    <property type="entry name" value="MFS general substrate transporter"/>
    <property type="match status" value="1"/>
</dbReference>
<feature type="transmembrane region" description="Helical" evidence="6">
    <location>
        <begin position="148"/>
        <end position="174"/>
    </location>
</feature>
<evidence type="ECO:0000313" key="8">
    <source>
        <dbReference type="EMBL" id="RDW57484.1"/>
    </source>
</evidence>
<evidence type="ECO:0000256" key="5">
    <source>
        <dbReference type="ARBA" id="ARBA00023136"/>
    </source>
</evidence>
<evidence type="ECO:0000256" key="4">
    <source>
        <dbReference type="ARBA" id="ARBA00022989"/>
    </source>
</evidence>
<organism evidence="8 9">
    <name type="scientific">Coleophoma cylindrospora</name>
    <dbReference type="NCBI Taxonomy" id="1849047"/>
    <lineage>
        <taxon>Eukaryota</taxon>
        <taxon>Fungi</taxon>
        <taxon>Dikarya</taxon>
        <taxon>Ascomycota</taxon>
        <taxon>Pezizomycotina</taxon>
        <taxon>Leotiomycetes</taxon>
        <taxon>Helotiales</taxon>
        <taxon>Dermateaceae</taxon>
        <taxon>Coleophoma</taxon>
    </lineage>
</organism>